<comment type="caution">
    <text evidence="1">The sequence shown here is derived from an EMBL/GenBank/DDBJ whole genome shotgun (WGS) entry which is preliminary data.</text>
</comment>
<sequence length="118" mass="13564">MQRRSLESHWQCAKDSNAKAKTVQPNKEGEFCYTKNVFLLLQTPTRLMAGSGAKQVYSCDLSRQFRKPCFLELCLHGHLDNSKGHNLGDHGRPLLHHHLAQRSILELLVKSYRKLSKH</sequence>
<reference evidence="1" key="1">
    <citation type="journal article" date="2023" name="G3 (Bethesda)">
        <title>A reference genome for the long-term kleptoplast-retaining sea slug Elysia crispata morphotype clarki.</title>
        <authorList>
            <person name="Eastman K.E."/>
            <person name="Pendleton A.L."/>
            <person name="Shaikh M.A."/>
            <person name="Suttiyut T."/>
            <person name="Ogas R."/>
            <person name="Tomko P."/>
            <person name="Gavelis G."/>
            <person name="Widhalm J.R."/>
            <person name="Wisecaver J.H."/>
        </authorList>
    </citation>
    <scope>NUCLEOTIDE SEQUENCE</scope>
    <source>
        <strain evidence="1">ECLA1</strain>
    </source>
</reference>
<accession>A0AAE1DFF5</accession>
<protein>
    <submittedName>
        <fullName evidence="1">Uncharacterized protein</fullName>
    </submittedName>
</protein>
<dbReference type="AlphaFoldDB" id="A0AAE1DFF5"/>
<evidence type="ECO:0000313" key="1">
    <source>
        <dbReference type="EMBL" id="KAK3768601.1"/>
    </source>
</evidence>
<gene>
    <name evidence="1" type="ORF">RRG08_006134</name>
</gene>
<evidence type="ECO:0000313" key="2">
    <source>
        <dbReference type="Proteomes" id="UP001283361"/>
    </source>
</evidence>
<organism evidence="1 2">
    <name type="scientific">Elysia crispata</name>
    <name type="common">lettuce slug</name>
    <dbReference type="NCBI Taxonomy" id="231223"/>
    <lineage>
        <taxon>Eukaryota</taxon>
        <taxon>Metazoa</taxon>
        <taxon>Spiralia</taxon>
        <taxon>Lophotrochozoa</taxon>
        <taxon>Mollusca</taxon>
        <taxon>Gastropoda</taxon>
        <taxon>Heterobranchia</taxon>
        <taxon>Euthyneura</taxon>
        <taxon>Panpulmonata</taxon>
        <taxon>Sacoglossa</taxon>
        <taxon>Placobranchoidea</taxon>
        <taxon>Plakobranchidae</taxon>
        <taxon>Elysia</taxon>
    </lineage>
</organism>
<dbReference type="Proteomes" id="UP001283361">
    <property type="component" value="Unassembled WGS sequence"/>
</dbReference>
<dbReference type="EMBL" id="JAWDGP010004038">
    <property type="protein sequence ID" value="KAK3768601.1"/>
    <property type="molecule type" value="Genomic_DNA"/>
</dbReference>
<keyword evidence="2" id="KW-1185">Reference proteome</keyword>
<proteinExistence type="predicted"/>
<name>A0AAE1DFF5_9GAST</name>